<evidence type="ECO:0000313" key="2">
    <source>
        <dbReference type="EMBL" id="KKY34779.1"/>
    </source>
</evidence>
<dbReference type="STRING" id="1214573.A0A0G2FL56"/>
<evidence type="ECO:0000313" key="3">
    <source>
        <dbReference type="Proteomes" id="UP000034680"/>
    </source>
</evidence>
<gene>
    <name evidence="2" type="ORF">UCDDA912_g05235</name>
</gene>
<protein>
    <submittedName>
        <fullName evidence="2">Uncharacterized protein</fullName>
    </submittedName>
</protein>
<proteinExistence type="predicted"/>
<organism evidence="2 3">
    <name type="scientific">Diaporthe ampelina</name>
    <dbReference type="NCBI Taxonomy" id="1214573"/>
    <lineage>
        <taxon>Eukaryota</taxon>
        <taxon>Fungi</taxon>
        <taxon>Dikarya</taxon>
        <taxon>Ascomycota</taxon>
        <taxon>Pezizomycotina</taxon>
        <taxon>Sordariomycetes</taxon>
        <taxon>Sordariomycetidae</taxon>
        <taxon>Diaporthales</taxon>
        <taxon>Diaporthaceae</taxon>
        <taxon>Diaporthe</taxon>
    </lineage>
</organism>
<dbReference type="EMBL" id="LCUC01000186">
    <property type="protein sequence ID" value="KKY34779.1"/>
    <property type="molecule type" value="Genomic_DNA"/>
</dbReference>
<accession>A0A0G2FL56</accession>
<dbReference type="AlphaFoldDB" id="A0A0G2FL56"/>
<name>A0A0G2FL56_9PEZI</name>
<feature type="region of interest" description="Disordered" evidence="1">
    <location>
        <begin position="309"/>
        <end position="356"/>
    </location>
</feature>
<feature type="compositionally biased region" description="Basic and acidic residues" evidence="1">
    <location>
        <begin position="80"/>
        <end position="92"/>
    </location>
</feature>
<feature type="compositionally biased region" description="Low complexity" evidence="1">
    <location>
        <begin position="331"/>
        <end position="343"/>
    </location>
</feature>
<comment type="caution">
    <text evidence="2">The sequence shown here is derived from an EMBL/GenBank/DDBJ whole genome shotgun (WGS) entry which is preliminary data.</text>
</comment>
<dbReference type="Proteomes" id="UP000034680">
    <property type="component" value="Unassembled WGS sequence"/>
</dbReference>
<dbReference type="OrthoDB" id="4367324at2759"/>
<evidence type="ECO:0000256" key="1">
    <source>
        <dbReference type="SAM" id="MobiDB-lite"/>
    </source>
</evidence>
<keyword evidence="3" id="KW-1185">Reference proteome</keyword>
<feature type="region of interest" description="Disordered" evidence="1">
    <location>
        <begin position="60"/>
        <end position="152"/>
    </location>
</feature>
<reference evidence="2 3" key="1">
    <citation type="submission" date="2015-05" db="EMBL/GenBank/DDBJ databases">
        <title>Distinctive expansion of gene families associated with plant cell wall degradation and secondary metabolism in the genomes of grapevine trunk pathogens.</title>
        <authorList>
            <person name="Lawrence D.P."/>
            <person name="Travadon R."/>
            <person name="Rolshausen P.E."/>
            <person name="Baumgartner K."/>
        </authorList>
    </citation>
    <scope>NUCLEOTIDE SEQUENCE [LARGE SCALE GENOMIC DNA]</scope>
    <source>
        <strain evidence="2">DA912</strain>
    </source>
</reference>
<reference evidence="2 3" key="2">
    <citation type="submission" date="2015-05" db="EMBL/GenBank/DDBJ databases">
        <authorList>
            <person name="Morales-Cruz A."/>
            <person name="Amrine K.C."/>
            <person name="Cantu D."/>
        </authorList>
    </citation>
    <scope>NUCLEOTIDE SEQUENCE [LARGE SCALE GENOMIC DNA]</scope>
    <source>
        <strain evidence="2">DA912</strain>
    </source>
</reference>
<sequence>MTYPPRLLPEELLRGNEKKGERILNAWTVRVVNTALDLVRTSLNPVIWVAGSFKQYEVHQTTSVETDAPHPDPEGPGPEAVRRRDTAQEATHHYSLRQNPRRTERAQPNTMKRSRSSSAAPSGAHKKMRSINPDGGGITIDEPSLDRLPSDVKGSWNSREVTRRNGKYLDRRGYWRNGMSIADQARPLRQIYTYCVQANARYGFIITCDEVLLVRVSPLREATPEGPGTSPQDVVQELMIEHGLLEYKSIQWGAHRDAEQSLDDFRELTVNLSLWILFILAGNSWQIGWDYKPLEQECLARVREMSAVRGNNSDREGSSNHELGSDRESAALEASSTSSSESTQKAPVWHLKKNNP</sequence>
<feature type="compositionally biased region" description="Basic and acidic residues" evidence="1">
    <location>
        <begin position="309"/>
        <end position="330"/>
    </location>
</feature>